<organism evidence="13 14">
    <name type="scientific">Candidatus Daviesbacteria bacterium RIFCSPHIGHO2_02_FULL_43_12</name>
    <dbReference type="NCBI Taxonomy" id="1797776"/>
    <lineage>
        <taxon>Bacteria</taxon>
        <taxon>Candidatus Daviesiibacteriota</taxon>
    </lineage>
</organism>
<dbReference type="CDD" id="cd04181">
    <property type="entry name" value="NTP_transferase"/>
    <property type="match status" value="1"/>
</dbReference>
<evidence type="ECO:0000313" key="13">
    <source>
        <dbReference type="EMBL" id="OGE39779.1"/>
    </source>
</evidence>
<keyword evidence="5" id="KW-0808">Transferase</keyword>
<evidence type="ECO:0000313" key="14">
    <source>
        <dbReference type="Proteomes" id="UP000177328"/>
    </source>
</evidence>
<dbReference type="InterPro" id="IPR011004">
    <property type="entry name" value="Trimer_LpxA-like_sf"/>
</dbReference>
<name>A0A1F5KFZ7_9BACT</name>
<evidence type="ECO:0000256" key="6">
    <source>
        <dbReference type="ARBA" id="ARBA00022695"/>
    </source>
</evidence>
<comment type="catalytic activity">
    <reaction evidence="9">
        <text>alpha-D-glucosamine 1-phosphate + acetyl-CoA = N-acetyl-alpha-D-glucosamine 1-phosphate + CoA + H(+)</text>
        <dbReference type="Rhea" id="RHEA:13725"/>
        <dbReference type="ChEBI" id="CHEBI:15378"/>
        <dbReference type="ChEBI" id="CHEBI:57287"/>
        <dbReference type="ChEBI" id="CHEBI:57288"/>
        <dbReference type="ChEBI" id="CHEBI:57776"/>
        <dbReference type="ChEBI" id="CHEBI:58516"/>
        <dbReference type="EC" id="2.3.1.157"/>
    </reaction>
</comment>
<keyword evidence="6" id="KW-0548">Nucleotidyltransferase</keyword>
<dbReference type="GO" id="GO:0019134">
    <property type="term" value="F:glucosamine-1-phosphate N-acetyltransferase activity"/>
    <property type="evidence" value="ECO:0007669"/>
    <property type="project" value="UniProtKB-EC"/>
</dbReference>
<accession>A0A1F5KFZ7</accession>
<dbReference type="EMBL" id="MFDD01000015">
    <property type="protein sequence ID" value="OGE39779.1"/>
    <property type="molecule type" value="Genomic_DNA"/>
</dbReference>
<protein>
    <submittedName>
        <fullName evidence="13">Uncharacterized protein</fullName>
    </submittedName>
</protein>
<proteinExistence type="inferred from homology"/>
<dbReference type="InterPro" id="IPR005835">
    <property type="entry name" value="NTP_transferase_dom"/>
</dbReference>
<feature type="domain" description="Nucleotidyl transferase" evidence="11">
    <location>
        <begin position="7"/>
        <end position="230"/>
    </location>
</feature>
<evidence type="ECO:0000256" key="5">
    <source>
        <dbReference type="ARBA" id="ARBA00022679"/>
    </source>
</evidence>
<evidence type="ECO:0000256" key="7">
    <source>
        <dbReference type="ARBA" id="ARBA00023268"/>
    </source>
</evidence>
<dbReference type="GO" id="GO:0006048">
    <property type="term" value="P:UDP-N-acetylglucosamine biosynthetic process"/>
    <property type="evidence" value="ECO:0007669"/>
    <property type="project" value="UniProtKB-UniPathway"/>
</dbReference>
<dbReference type="Pfam" id="PF00483">
    <property type="entry name" value="NTP_transferase"/>
    <property type="match status" value="1"/>
</dbReference>
<dbReference type="InterPro" id="IPR056729">
    <property type="entry name" value="GMPPB_C"/>
</dbReference>
<dbReference type="NCBIfam" id="TIGR03992">
    <property type="entry name" value="Arch_glmU"/>
    <property type="match status" value="1"/>
</dbReference>
<dbReference type="Proteomes" id="UP000177328">
    <property type="component" value="Unassembled WGS sequence"/>
</dbReference>
<feature type="domain" description="Mannose-1-phosphate guanyltransferase C-terminal" evidence="12">
    <location>
        <begin position="267"/>
        <end position="338"/>
    </location>
</feature>
<evidence type="ECO:0000259" key="12">
    <source>
        <dbReference type="Pfam" id="PF25087"/>
    </source>
</evidence>
<comment type="pathway">
    <text evidence="2">Nucleotide-sugar biosynthesis; UDP-N-acetyl-alpha-D-glucosamine biosynthesis; UDP-N-acetyl-alpha-D-glucosamine from N-acetyl-alpha-D-glucosamine 1-phosphate: step 1/1.</text>
</comment>
<dbReference type="GO" id="GO:0003977">
    <property type="term" value="F:UDP-N-acetylglucosamine diphosphorylase activity"/>
    <property type="evidence" value="ECO:0007669"/>
    <property type="project" value="UniProtKB-EC"/>
</dbReference>
<reference evidence="13 14" key="1">
    <citation type="journal article" date="2016" name="Nat. Commun.">
        <title>Thousands of microbial genomes shed light on interconnected biogeochemical processes in an aquifer system.</title>
        <authorList>
            <person name="Anantharaman K."/>
            <person name="Brown C.T."/>
            <person name="Hug L.A."/>
            <person name="Sharon I."/>
            <person name="Castelle C.J."/>
            <person name="Probst A.J."/>
            <person name="Thomas B.C."/>
            <person name="Singh A."/>
            <person name="Wilkins M.J."/>
            <person name="Karaoz U."/>
            <person name="Brodie E.L."/>
            <person name="Williams K.H."/>
            <person name="Hubbard S.S."/>
            <person name="Banfield J.F."/>
        </authorList>
    </citation>
    <scope>NUCLEOTIDE SEQUENCE [LARGE SCALE GENOMIC DNA]</scope>
</reference>
<dbReference type="UniPathway" id="UPA00113">
    <property type="reaction ID" value="UER00532"/>
</dbReference>
<keyword evidence="7" id="KW-0511">Multifunctional enzyme</keyword>
<dbReference type="InterPro" id="IPR023915">
    <property type="entry name" value="Bifunctiontional_GlmU_arc-type"/>
</dbReference>
<comment type="similarity">
    <text evidence="4">In the N-terminal section; belongs to the N-acetylglucosamine-1-phosphate uridyltransferase family.</text>
</comment>
<evidence type="ECO:0000256" key="8">
    <source>
        <dbReference type="ARBA" id="ARBA00023315"/>
    </source>
</evidence>
<comment type="pathway">
    <text evidence="1">Nucleotide-sugar biosynthesis; UDP-N-acetyl-alpha-D-glucosamine biosynthesis; N-acetyl-alpha-D-glucosamine 1-phosphate from alpha-D-glucosamine 6-phosphate (route II): step 2/2.</text>
</comment>
<gene>
    <name evidence="13" type="ORF">A3D25_03575</name>
</gene>
<dbReference type="Gene3D" id="2.160.10.10">
    <property type="entry name" value="Hexapeptide repeat proteins"/>
    <property type="match status" value="1"/>
</dbReference>
<evidence type="ECO:0000256" key="3">
    <source>
        <dbReference type="ARBA" id="ARBA00007707"/>
    </source>
</evidence>
<dbReference type="PANTHER" id="PTHR43584">
    <property type="entry name" value="NUCLEOTIDYL TRANSFERASE"/>
    <property type="match status" value="1"/>
</dbReference>
<evidence type="ECO:0000256" key="1">
    <source>
        <dbReference type="ARBA" id="ARBA00005166"/>
    </source>
</evidence>
<dbReference type="InterPro" id="IPR050065">
    <property type="entry name" value="GlmU-like"/>
</dbReference>
<evidence type="ECO:0000256" key="9">
    <source>
        <dbReference type="ARBA" id="ARBA00048247"/>
    </source>
</evidence>
<dbReference type="PANTHER" id="PTHR43584:SF8">
    <property type="entry name" value="N-ACETYLMURAMATE ALPHA-1-PHOSPHATE URIDYLYLTRANSFERASE"/>
    <property type="match status" value="1"/>
</dbReference>
<dbReference type="SUPFAM" id="SSF51161">
    <property type="entry name" value="Trimeric LpxA-like enzymes"/>
    <property type="match status" value="1"/>
</dbReference>
<dbReference type="SUPFAM" id="SSF53448">
    <property type="entry name" value="Nucleotide-diphospho-sugar transferases"/>
    <property type="match status" value="1"/>
</dbReference>
<dbReference type="InterPro" id="IPR029044">
    <property type="entry name" value="Nucleotide-diphossugar_trans"/>
</dbReference>
<sequence>MENISLVILAGGLGTRFLPLTETTPKPLIRIANKPALEHNLEKVAQHFSEIVLLIGYLKEEVQKYFGDSYKGVPIRYIDQIEYLGTGHALNSVKEYITYDDFILMYGDDLYAPIFVEKLLKIPTSAVIGKVVENWQQFGVFKLKDGNLLDSIVEKPTEYVGNLVNIGLYKLNKKILPLYDQITKSPRGEFEFTDMLSLFAKDNPVEVIQVESGWIPLSYPWDILKANKELLSVITTNIEGTVEAGVTVKGELVLGKGSTIKNGAYLEGNFVIGENCIIGPNCFLKEYASIGNDCVIGNAVEITRSIIGNKTYIRHLSYVADSIIGNNVNLAGGTIVSTLKHTETGVKMMINGSLVDTGLKKLGTIIGDNAKTGINTSIYPGRKIASGAWTLPGEVVDKDKEAE</sequence>
<evidence type="ECO:0000256" key="2">
    <source>
        <dbReference type="ARBA" id="ARBA00005208"/>
    </source>
</evidence>
<evidence type="ECO:0000259" key="11">
    <source>
        <dbReference type="Pfam" id="PF00483"/>
    </source>
</evidence>
<dbReference type="Pfam" id="PF25087">
    <property type="entry name" value="GMPPB_C"/>
    <property type="match status" value="1"/>
</dbReference>
<evidence type="ECO:0000256" key="4">
    <source>
        <dbReference type="ARBA" id="ARBA00007947"/>
    </source>
</evidence>
<dbReference type="CDD" id="cd05636">
    <property type="entry name" value="LbH_G1P_TT_C_like"/>
    <property type="match status" value="1"/>
</dbReference>
<dbReference type="Gene3D" id="3.90.550.10">
    <property type="entry name" value="Spore Coat Polysaccharide Biosynthesis Protein SpsA, Chain A"/>
    <property type="match status" value="1"/>
</dbReference>
<keyword evidence="8" id="KW-0012">Acyltransferase</keyword>
<comment type="similarity">
    <text evidence="3">In the C-terminal section; belongs to the transferase hexapeptide repeat family.</text>
</comment>
<dbReference type="AlphaFoldDB" id="A0A1F5KFZ7"/>
<comment type="caution">
    <text evidence="13">The sequence shown here is derived from an EMBL/GenBank/DDBJ whole genome shotgun (WGS) entry which is preliminary data.</text>
</comment>
<evidence type="ECO:0000256" key="10">
    <source>
        <dbReference type="ARBA" id="ARBA00048493"/>
    </source>
</evidence>
<comment type="catalytic activity">
    <reaction evidence="10">
        <text>N-acetyl-alpha-D-glucosamine 1-phosphate + UTP + H(+) = UDP-N-acetyl-alpha-D-glucosamine + diphosphate</text>
        <dbReference type="Rhea" id="RHEA:13509"/>
        <dbReference type="ChEBI" id="CHEBI:15378"/>
        <dbReference type="ChEBI" id="CHEBI:33019"/>
        <dbReference type="ChEBI" id="CHEBI:46398"/>
        <dbReference type="ChEBI" id="CHEBI:57705"/>
        <dbReference type="ChEBI" id="CHEBI:57776"/>
        <dbReference type="EC" id="2.7.7.23"/>
    </reaction>
</comment>